<dbReference type="InterPro" id="IPR011773">
    <property type="entry name" value="DNA-dir_RpoA"/>
</dbReference>
<dbReference type="InterPro" id="IPR011263">
    <property type="entry name" value="DNA-dir_RNA_pol_RpoA/D/Rpb3"/>
</dbReference>
<comment type="catalytic activity">
    <reaction evidence="10">
        <text>RNA(n) + a ribonucleoside 5'-triphosphate = RNA(n+1) + diphosphate</text>
        <dbReference type="Rhea" id="RHEA:21248"/>
        <dbReference type="Rhea" id="RHEA-COMP:14527"/>
        <dbReference type="Rhea" id="RHEA-COMP:17342"/>
        <dbReference type="ChEBI" id="CHEBI:33019"/>
        <dbReference type="ChEBI" id="CHEBI:61557"/>
        <dbReference type="ChEBI" id="CHEBI:140395"/>
        <dbReference type="EC" id="2.7.7.6"/>
    </reaction>
</comment>
<evidence type="ECO:0000256" key="5">
    <source>
        <dbReference type="ARBA" id="ARBA00022679"/>
    </source>
</evidence>
<evidence type="ECO:0000313" key="14">
    <source>
        <dbReference type="Proteomes" id="UP000178490"/>
    </source>
</evidence>
<keyword evidence="5" id="KW-0808">Transferase</keyword>
<comment type="similarity">
    <text evidence="1">Belongs to the RNA polymerase alpha chain family.</text>
</comment>
<evidence type="ECO:0000256" key="3">
    <source>
        <dbReference type="ARBA" id="ARBA00015972"/>
    </source>
</evidence>
<dbReference type="Gene3D" id="3.30.1360.10">
    <property type="entry name" value="RNA polymerase, RBP11-like subunit"/>
    <property type="match status" value="1"/>
</dbReference>
<evidence type="ECO:0000256" key="6">
    <source>
        <dbReference type="ARBA" id="ARBA00022695"/>
    </source>
</evidence>
<comment type="caution">
    <text evidence="13">The sequence shown here is derived from an EMBL/GenBank/DDBJ whole genome shotgun (WGS) entry which is preliminary data.</text>
</comment>
<evidence type="ECO:0000259" key="12">
    <source>
        <dbReference type="SMART" id="SM00662"/>
    </source>
</evidence>
<gene>
    <name evidence="13" type="ORF">A2537_03475</name>
</gene>
<evidence type="ECO:0000256" key="8">
    <source>
        <dbReference type="ARBA" id="ARBA00032524"/>
    </source>
</evidence>
<keyword evidence="7" id="KW-0804">Transcription</keyword>
<feature type="domain" description="DNA-directed RNA polymerase RpoA/D/Rpb3-type" evidence="12">
    <location>
        <begin position="20"/>
        <end position="227"/>
    </location>
</feature>
<dbReference type="Pfam" id="PF01193">
    <property type="entry name" value="RNA_pol_L"/>
    <property type="match status" value="1"/>
</dbReference>
<dbReference type="Proteomes" id="UP000178490">
    <property type="component" value="Unassembled WGS sequence"/>
</dbReference>
<evidence type="ECO:0000256" key="4">
    <source>
        <dbReference type="ARBA" id="ARBA00022478"/>
    </source>
</evidence>
<evidence type="ECO:0000256" key="2">
    <source>
        <dbReference type="ARBA" id="ARBA00012418"/>
    </source>
</evidence>
<evidence type="ECO:0000256" key="1">
    <source>
        <dbReference type="ARBA" id="ARBA00007123"/>
    </source>
</evidence>
<evidence type="ECO:0000256" key="7">
    <source>
        <dbReference type="ARBA" id="ARBA00023163"/>
    </source>
</evidence>
<dbReference type="AlphaFoldDB" id="A0A1F6P273"/>
<dbReference type="GO" id="GO:0000428">
    <property type="term" value="C:DNA-directed RNA polymerase complex"/>
    <property type="evidence" value="ECO:0007669"/>
    <property type="project" value="UniProtKB-KW"/>
</dbReference>
<dbReference type="InterPro" id="IPR036643">
    <property type="entry name" value="RNApol_insert_sf"/>
</dbReference>
<dbReference type="GO" id="GO:0005737">
    <property type="term" value="C:cytoplasm"/>
    <property type="evidence" value="ECO:0007669"/>
    <property type="project" value="UniProtKB-ARBA"/>
</dbReference>
<name>A0A1F6P273_9BACT</name>
<dbReference type="SMART" id="SM00662">
    <property type="entry name" value="RPOLD"/>
    <property type="match status" value="1"/>
</dbReference>
<evidence type="ECO:0000256" key="10">
    <source>
        <dbReference type="ARBA" id="ARBA00048552"/>
    </source>
</evidence>
<dbReference type="Gene3D" id="2.170.120.12">
    <property type="entry name" value="DNA-directed RNA polymerase, insert domain"/>
    <property type="match status" value="1"/>
</dbReference>
<keyword evidence="4 13" id="KW-0240">DNA-directed RNA polymerase</keyword>
<proteinExistence type="inferred from homology"/>
<keyword evidence="6" id="KW-0548">Nucleotidyltransferase</keyword>
<dbReference type="GO" id="GO:0046983">
    <property type="term" value="F:protein dimerization activity"/>
    <property type="evidence" value="ECO:0007669"/>
    <property type="project" value="InterPro"/>
</dbReference>
<dbReference type="GO" id="GO:0006351">
    <property type="term" value="P:DNA-templated transcription"/>
    <property type="evidence" value="ECO:0007669"/>
    <property type="project" value="InterPro"/>
</dbReference>
<sequence>MENFLLPSKVEFHQGETALTGALVITPCFHGYGTTLGNALRRVLLSSLSGGAVEAYKIKGTQHEFSTVEGVQEDIVEVMLNLKQLAVKVYGDESVTLNLVKKGPGPVTGADIEKNANAEVVSKDLVICNLTSNKTLEMEIIVGKGRGFVPVEEKDKKNYPLGTIVIDSVYTPVKDVGYKVEYTRVGDITNYEKLTVNIETNGTISPEDAVNQSVKILIDHFSIILSSVASTQPENVAQEPEVAVDEPVEEGETKTKKKVSKKK</sequence>
<evidence type="ECO:0000256" key="11">
    <source>
        <dbReference type="SAM" id="MobiDB-lite"/>
    </source>
</evidence>
<evidence type="ECO:0000256" key="9">
    <source>
        <dbReference type="ARBA" id="ARBA00033070"/>
    </source>
</evidence>
<dbReference type="FunFam" id="2.170.120.12:FF:000001">
    <property type="entry name" value="DNA-directed RNA polymerase subunit alpha"/>
    <property type="match status" value="1"/>
</dbReference>
<evidence type="ECO:0000313" key="13">
    <source>
        <dbReference type="EMBL" id="OGH90188.1"/>
    </source>
</evidence>
<organism evidence="13 14">
    <name type="scientific">Candidatus Magasanikbacteria bacterium RIFOXYD2_FULL_36_9</name>
    <dbReference type="NCBI Taxonomy" id="1798707"/>
    <lineage>
        <taxon>Bacteria</taxon>
        <taxon>Candidatus Magasanikiibacteriota</taxon>
    </lineage>
</organism>
<dbReference type="CDD" id="cd06928">
    <property type="entry name" value="RNAP_alpha_NTD"/>
    <property type="match status" value="1"/>
</dbReference>
<dbReference type="SUPFAM" id="SSF56553">
    <property type="entry name" value="Insert subdomain of RNA polymerase alpha subunit"/>
    <property type="match status" value="1"/>
</dbReference>
<dbReference type="GO" id="GO:0003677">
    <property type="term" value="F:DNA binding"/>
    <property type="evidence" value="ECO:0007669"/>
    <property type="project" value="InterPro"/>
</dbReference>
<feature type="region of interest" description="Disordered" evidence="11">
    <location>
        <begin position="232"/>
        <end position="263"/>
    </location>
</feature>
<dbReference type="Pfam" id="PF01000">
    <property type="entry name" value="RNA_pol_A_bac"/>
    <property type="match status" value="1"/>
</dbReference>
<dbReference type="GO" id="GO:0003899">
    <property type="term" value="F:DNA-directed RNA polymerase activity"/>
    <property type="evidence" value="ECO:0007669"/>
    <property type="project" value="UniProtKB-EC"/>
</dbReference>
<accession>A0A1F6P273</accession>
<dbReference type="SUPFAM" id="SSF55257">
    <property type="entry name" value="RBP11-like subunits of RNA polymerase"/>
    <property type="match status" value="1"/>
</dbReference>
<dbReference type="NCBIfam" id="TIGR02027">
    <property type="entry name" value="rpoA"/>
    <property type="match status" value="1"/>
</dbReference>
<dbReference type="InterPro" id="IPR036603">
    <property type="entry name" value="RBP11-like"/>
</dbReference>
<protein>
    <recommendedName>
        <fullName evidence="3">DNA-directed RNA polymerase subunit alpha</fullName>
        <ecNumber evidence="2">2.7.7.6</ecNumber>
    </recommendedName>
    <alternativeName>
        <fullName evidence="9">RNA polymerase subunit alpha</fullName>
    </alternativeName>
    <alternativeName>
        <fullName evidence="8">Transcriptase subunit alpha</fullName>
    </alternativeName>
</protein>
<dbReference type="InterPro" id="IPR011262">
    <property type="entry name" value="DNA-dir_RNA_pol_insert"/>
</dbReference>
<dbReference type="EMBL" id="MFRC01000004">
    <property type="protein sequence ID" value="OGH90188.1"/>
    <property type="molecule type" value="Genomic_DNA"/>
</dbReference>
<dbReference type="EC" id="2.7.7.6" evidence="2"/>
<reference evidence="13 14" key="1">
    <citation type="journal article" date="2016" name="Nat. Commun.">
        <title>Thousands of microbial genomes shed light on interconnected biogeochemical processes in an aquifer system.</title>
        <authorList>
            <person name="Anantharaman K."/>
            <person name="Brown C.T."/>
            <person name="Hug L.A."/>
            <person name="Sharon I."/>
            <person name="Castelle C.J."/>
            <person name="Probst A.J."/>
            <person name="Thomas B.C."/>
            <person name="Singh A."/>
            <person name="Wilkins M.J."/>
            <person name="Karaoz U."/>
            <person name="Brodie E.L."/>
            <person name="Williams K.H."/>
            <person name="Hubbard S.S."/>
            <person name="Banfield J.F."/>
        </authorList>
    </citation>
    <scope>NUCLEOTIDE SEQUENCE [LARGE SCALE GENOMIC DNA]</scope>
</reference>